<dbReference type="PANTHER" id="PTHR35046:SF9">
    <property type="entry name" value="RNA-DIRECTED DNA POLYMERASE"/>
    <property type="match status" value="1"/>
</dbReference>
<keyword evidence="2" id="KW-1185">Reference proteome</keyword>
<reference evidence="1 2" key="1">
    <citation type="submission" date="2024-11" db="EMBL/GenBank/DDBJ databases">
        <title>A near-complete genome assembly of Cinchona calisaya.</title>
        <authorList>
            <person name="Lian D.C."/>
            <person name="Zhao X.W."/>
            <person name="Wei L."/>
        </authorList>
    </citation>
    <scope>NUCLEOTIDE SEQUENCE [LARGE SCALE GENOMIC DNA]</scope>
    <source>
        <tissue evidence="1">Nenye</tissue>
    </source>
</reference>
<dbReference type="PANTHER" id="PTHR35046">
    <property type="entry name" value="ZINC KNUCKLE (CCHC-TYPE) FAMILY PROTEIN"/>
    <property type="match status" value="1"/>
</dbReference>
<comment type="caution">
    <text evidence="1">The sequence shown here is derived from an EMBL/GenBank/DDBJ whole genome shotgun (WGS) entry which is preliminary data.</text>
</comment>
<dbReference type="Proteomes" id="UP001630127">
    <property type="component" value="Unassembled WGS sequence"/>
</dbReference>
<proteinExistence type="predicted"/>
<dbReference type="AlphaFoldDB" id="A0ABD3AQ49"/>
<evidence type="ECO:0000313" key="1">
    <source>
        <dbReference type="EMBL" id="KAL3533289.1"/>
    </source>
</evidence>
<protein>
    <submittedName>
        <fullName evidence="1">Uncharacterized protein</fullName>
    </submittedName>
</protein>
<sequence length="99" mass="11430">MSHRRENTFFTKVLANERVCGTVIDSSVWINMASTYLVEKLNLPTLPYPKPYKFRWSIASETFEVTEQIIVSFTIGKYFDMIVCDVAPLHTCHLQLGQL</sequence>
<organism evidence="1 2">
    <name type="scientific">Cinchona calisaya</name>
    <dbReference type="NCBI Taxonomy" id="153742"/>
    <lineage>
        <taxon>Eukaryota</taxon>
        <taxon>Viridiplantae</taxon>
        <taxon>Streptophyta</taxon>
        <taxon>Embryophyta</taxon>
        <taxon>Tracheophyta</taxon>
        <taxon>Spermatophyta</taxon>
        <taxon>Magnoliopsida</taxon>
        <taxon>eudicotyledons</taxon>
        <taxon>Gunneridae</taxon>
        <taxon>Pentapetalae</taxon>
        <taxon>asterids</taxon>
        <taxon>lamiids</taxon>
        <taxon>Gentianales</taxon>
        <taxon>Rubiaceae</taxon>
        <taxon>Cinchonoideae</taxon>
        <taxon>Cinchoneae</taxon>
        <taxon>Cinchona</taxon>
    </lineage>
</organism>
<evidence type="ECO:0000313" key="2">
    <source>
        <dbReference type="Proteomes" id="UP001630127"/>
    </source>
</evidence>
<accession>A0ABD3AQ49</accession>
<dbReference type="EMBL" id="JBJUIK010000003">
    <property type="protein sequence ID" value="KAL3533289.1"/>
    <property type="molecule type" value="Genomic_DNA"/>
</dbReference>
<name>A0ABD3AQ49_9GENT</name>
<gene>
    <name evidence="1" type="ORF">ACH5RR_006810</name>
</gene>